<dbReference type="CDD" id="cd06423">
    <property type="entry name" value="CESA_like"/>
    <property type="match status" value="1"/>
</dbReference>
<feature type="transmembrane region" description="Helical" evidence="5">
    <location>
        <begin position="448"/>
        <end position="467"/>
    </location>
</feature>
<feature type="transmembrane region" description="Helical" evidence="5">
    <location>
        <begin position="78"/>
        <end position="98"/>
    </location>
</feature>
<proteinExistence type="inferred from homology"/>
<protein>
    <submittedName>
        <fullName evidence="7">Cellulose synthase/poly-beta-1,6-N-acetylglucosamine synthase-like glycosyltransferase</fullName>
    </submittedName>
</protein>
<accession>A0A7Y9ZCR6</accession>
<dbReference type="Pfam" id="PF00535">
    <property type="entry name" value="Glycos_transf_2"/>
    <property type="match status" value="1"/>
</dbReference>
<evidence type="ECO:0000256" key="2">
    <source>
        <dbReference type="ARBA" id="ARBA00022676"/>
    </source>
</evidence>
<sequence>MSEGTSPGRSGADEARPPRTTLQHRLQRTVGLVIFGTATAGAGLLWWAVSGTSRPADDPTDGTLGRWHLLYDPQAPTLVTLAAATGLALLFAAGVALIERRIATLARRSDDGTRLPLSPRRVMQETRGVFHGPVTVTVLVPAHNEEQAIGATLASLRQQEPPPDRVVVVADNCTDRTVEIARSCGVEVFETVGNRHKKAGALNQALTALLPAQGENDLVMVMDADTVLDAGFIASAVRRMTQDRGLMAIGGLFYGEDGMGLIGQFQRNEYTRYARDLQRRRGRVFVLTGTATVFRPRALRTVAAERGRMLPGVPGDVYDTLVLTEDNEITLALKVLGGLIVSPAECTVVTEVMPTWRALWAQRLRWQRGALENLGEYGVRPATFRYWAQQLGIGYGVIALFAYLLLMFLMMTSFDQWVWFPFWLGTGLVFTVERVVTVWNGGWRARLLAATLFPELIYALYLDIVYLKGIVDMSVGRTATWKHVVQSPTTVRADA</sequence>
<feature type="region of interest" description="Disordered" evidence="4">
    <location>
        <begin position="1"/>
        <end position="22"/>
    </location>
</feature>
<feature type="transmembrane region" description="Helical" evidence="5">
    <location>
        <begin position="393"/>
        <end position="411"/>
    </location>
</feature>
<dbReference type="Gene3D" id="3.90.550.10">
    <property type="entry name" value="Spore Coat Polysaccharide Biosynthesis Protein SpsA, Chain A"/>
    <property type="match status" value="1"/>
</dbReference>
<reference evidence="7 8" key="1">
    <citation type="submission" date="2020-07" db="EMBL/GenBank/DDBJ databases">
        <title>Sequencing the genomes of 1000 actinobacteria strains.</title>
        <authorList>
            <person name="Klenk H.-P."/>
        </authorList>
    </citation>
    <scope>NUCLEOTIDE SEQUENCE [LARGE SCALE GENOMIC DNA]</scope>
    <source>
        <strain evidence="7 8">DSM 15131</strain>
    </source>
</reference>
<comment type="caution">
    <text evidence="7">The sequence shown here is derived from an EMBL/GenBank/DDBJ whole genome shotgun (WGS) entry which is preliminary data.</text>
</comment>
<name>A0A7Y9ZCR6_9ACTN</name>
<evidence type="ECO:0000313" key="8">
    <source>
        <dbReference type="Proteomes" id="UP000562045"/>
    </source>
</evidence>
<dbReference type="PANTHER" id="PTHR43630">
    <property type="entry name" value="POLY-BETA-1,6-N-ACETYL-D-GLUCOSAMINE SYNTHASE"/>
    <property type="match status" value="1"/>
</dbReference>
<evidence type="ECO:0000256" key="1">
    <source>
        <dbReference type="ARBA" id="ARBA00006739"/>
    </source>
</evidence>
<evidence type="ECO:0000256" key="4">
    <source>
        <dbReference type="SAM" id="MobiDB-lite"/>
    </source>
</evidence>
<dbReference type="EMBL" id="JACBZM010000001">
    <property type="protein sequence ID" value="NYI43042.1"/>
    <property type="molecule type" value="Genomic_DNA"/>
</dbReference>
<feature type="transmembrane region" description="Helical" evidence="5">
    <location>
        <begin position="29"/>
        <end position="49"/>
    </location>
</feature>
<keyword evidence="5" id="KW-1133">Transmembrane helix</keyword>
<feature type="transmembrane region" description="Helical" evidence="5">
    <location>
        <begin position="417"/>
        <end position="436"/>
    </location>
</feature>
<dbReference type="InterPro" id="IPR029044">
    <property type="entry name" value="Nucleotide-diphossugar_trans"/>
</dbReference>
<keyword evidence="5" id="KW-0472">Membrane</keyword>
<dbReference type="RefSeq" id="WP_179647365.1">
    <property type="nucleotide sequence ID" value="NZ_JACBZM010000001.1"/>
</dbReference>
<dbReference type="AlphaFoldDB" id="A0A7Y9ZCR6"/>
<evidence type="ECO:0000256" key="5">
    <source>
        <dbReference type="SAM" id="Phobius"/>
    </source>
</evidence>
<dbReference type="GO" id="GO:0016757">
    <property type="term" value="F:glycosyltransferase activity"/>
    <property type="evidence" value="ECO:0007669"/>
    <property type="project" value="UniProtKB-KW"/>
</dbReference>
<evidence type="ECO:0000259" key="6">
    <source>
        <dbReference type="Pfam" id="PF00535"/>
    </source>
</evidence>
<keyword evidence="5" id="KW-0812">Transmembrane</keyword>
<dbReference type="SUPFAM" id="SSF53448">
    <property type="entry name" value="Nucleotide-diphospho-sugar transferases"/>
    <property type="match status" value="1"/>
</dbReference>
<gene>
    <name evidence="7" type="ORF">BJ993_000122</name>
</gene>
<keyword evidence="3 7" id="KW-0808">Transferase</keyword>
<comment type="similarity">
    <text evidence="1">Belongs to the glycosyltransferase 2 family.</text>
</comment>
<feature type="domain" description="Glycosyltransferase 2-like" evidence="6">
    <location>
        <begin position="137"/>
        <end position="301"/>
    </location>
</feature>
<evidence type="ECO:0000313" key="7">
    <source>
        <dbReference type="EMBL" id="NYI43042.1"/>
    </source>
</evidence>
<dbReference type="Proteomes" id="UP000562045">
    <property type="component" value="Unassembled WGS sequence"/>
</dbReference>
<keyword evidence="2" id="KW-0328">Glycosyltransferase</keyword>
<organism evidence="7 8">
    <name type="scientific">Nocardioides aromaticivorans</name>
    <dbReference type="NCBI Taxonomy" id="200618"/>
    <lineage>
        <taxon>Bacteria</taxon>
        <taxon>Bacillati</taxon>
        <taxon>Actinomycetota</taxon>
        <taxon>Actinomycetes</taxon>
        <taxon>Propionibacteriales</taxon>
        <taxon>Nocardioidaceae</taxon>
        <taxon>Nocardioides</taxon>
    </lineage>
</organism>
<evidence type="ECO:0000256" key="3">
    <source>
        <dbReference type="ARBA" id="ARBA00022679"/>
    </source>
</evidence>
<dbReference type="PANTHER" id="PTHR43630:SF1">
    <property type="entry name" value="POLY-BETA-1,6-N-ACETYL-D-GLUCOSAMINE SYNTHASE"/>
    <property type="match status" value="1"/>
</dbReference>
<dbReference type="InterPro" id="IPR001173">
    <property type="entry name" value="Glyco_trans_2-like"/>
</dbReference>